<dbReference type="EMBL" id="JAGKQM010002060">
    <property type="protein sequence ID" value="KAH0850459.1"/>
    <property type="molecule type" value="Genomic_DNA"/>
</dbReference>
<evidence type="ECO:0000313" key="2">
    <source>
        <dbReference type="EMBL" id="KAH0850459.1"/>
    </source>
</evidence>
<evidence type="ECO:0000313" key="3">
    <source>
        <dbReference type="Proteomes" id="UP000824890"/>
    </source>
</evidence>
<comment type="caution">
    <text evidence="2">The sequence shown here is derived from an EMBL/GenBank/DDBJ whole genome shotgun (WGS) entry which is preliminary data.</text>
</comment>
<protein>
    <submittedName>
        <fullName evidence="2">Uncharacterized protein</fullName>
    </submittedName>
</protein>
<sequence length="134" mass="14839">QAMRRKQTRMDVLLDEEESGEDSRENRGRGRWEHCWRVRAVYMNCVTPSHIVTRSGLVYVDVDVCINAPDRAPVVSVLLAPDQPTHPIVDMSASNAPRVFPSHGVTESITVALLGSELLLPLVSHKARPCIAEG</sequence>
<feature type="non-terminal residue" evidence="2">
    <location>
        <position position="1"/>
    </location>
</feature>
<keyword evidence="3" id="KW-1185">Reference proteome</keyword>
<feature type="region of interest" description="Disordered" evidence="1">
    <location>
        <begin position="1"/>
        <end position="28"/>
    </location>
</feature>
<name>A0ABQ7X3D7_BRANA</name>
<reference evidence="2 3" key="1">
    <citation type="submission" date="2021-05" db="EMBL/GenBank/DDBJ databases">
        <title>Genome Assembly of Synthetic Allotetraploid Brassica napus Reveals Homoeologous Exchanges between Subgenomes.</title>
        <authorList>
            <person name="Davis J.T."/>
        </authorList>
    </citation>
    <scope>NUCLEOTIDE SEQUENCE [LARGE SCALE GENOMIC DNA]</scope>
    <source>
        <strain evidence="3">cv. Da-Ae</strain>
        <tissue evidence="2">Seedling</tissue>
    </source>
</reference>
<evidence type="ECO:0000256" key="1">
    <source>
        <dbReference type="SAM" id="MobiDB-lite"/>
    </source>
</evidence>
<gene>
    <name evidence="2" type="ORF">HID58_095506</name>
</gene>
<dbReference type="Proteomes" id="UP000824890">
    <property type="component" value="Unassembled WGS sequence"/>
</dbReference>
<organism evidence="2 3">
    <name type="scientific">Brassica napus</name>
    <name type="common">Rape</name>
    <dbReference type="NCBI Taxonomy" id="3708"/>
    <lineage>
        <taxon>Eukaryota</taxon>
        <taxon>Viridiplantae</taxon>
        <taxon>Streptophyta</taxon>
        <taxon>Embryophyta</taxon>
        <taxon>Tracheophyta</taxon>
        <taxon>Spermatophyta</taxon>
        <taxon>Magnoliopsida</taxon>
        <taxon>eudicotyledons</taxon>
        <taxon>Gunneridae</taxon>
        <taxon>Pentapetalae</taxon>
        <taxon>rosids</taxon>
        <taxon>malvids</taxon>
        <taxon>Brassicales</taxon>
        <taxon>Brassicaceae</taxon>
        <taxon>Brassiceae</taxon>
        <taxon>Brassica</taxon>
    </lineage>
</organism>
<accession>A0ABQ7X3D7</accession>
<proteinExistence type="predicted"/>